<evidence type="ECO:0000256" key="3">
    <source>
        <dbReference type="ARBA" id="ARBA00022563"/>
    </source>
</evidence>
<dbReference type="Gene3D" id="3.40.430.10">
    <property type="entry name" value="Dihydrofolate Reductase, subunit A"/>
    <property type="match status" value="1"/>
</dbReference>
<reference evidence="10" key="1">
    <citation type="submission" date="2025-08" db="UniProtKB">
        <authorList>
            <consortium name="RefSeq"/>
        </authorList>
    </citation>
    <scope>IDENTIFICATION</scope>
    <source>
        <tissue evidence="10">Testes</tissue>
    </source>
</reference>
<name>A0ABM0M7H8_SACKO</name>
<dbReference type="InterPro" id="IPR001796">
    <property type="entry name" value="DHFR_dom"/>
</dbReference>
<dbReference type="CDD" id="cd00209">
    <property type="entry name" value="DHFR"/>
    <property type="match status" value="1"/>
</dbReference>
<organism evidence="9 10">
    <name type="scientific">Saccoglossus kowalevskii</name>
    <name type="common">Acorn worm</name>
    <dbReference type="NCBI Taxonomy" id="10224"/>
    <lineage>
        <taxon>Eukaryota</taxon>
        <taxon>Metazoa</taxon>
        <taxon>Hemichordata</taxon>
        <taxon>Enteropneusta</taxon>
        <taxon>Harrimaniidae</taxon>
        <taxon>Saccoglossus</taxon>
    </lineage>
</organism>
<gene>
    <name evidence="10" type="primary">LOC102803922</name>
</gene>
<comment type="catalytic activity">
    <reaction evidence="6">
        <text>(6S)-5,6,7,8-tetrahydrofolate + NADP(+) = 7,8-dihydrofolate + NADPH + H(+)</text>
        <dbReference type="Rhea" id="RHEA:15009"/>
        <dbReference type="ChEBI" id="CHEBI:15378"/>
        <dbReference type="ChEBI" id="CHEBI:57451"/>
        <dbReference type="ChEBI" id="CHEBI:57453"/>
        <dbReference type="ChEBI" id="CHEBI:57783"/>
        <dbReference type="ChEBI" id="CHEBI:58349"/>
        <dbReference type="EC" id="1.5.1.3"/>
    </reaction>
</comment>
<dbReference type="PANTHER" id="PTHR48069:SF3">
    <property type="entry name" value="DIHYDROFOLATE REDUCTASE"/>
    <property type="match status" value="1"/>
</dbReference>
<evidence type="ECO:0000256" key="5">
    <source>
        <dbReference type="ARBA" id="ARBA00023002"/>
    </source>
</evidence>
<evidence type="ECO:0000256" key="4">
    <source>
        <dbReference type="ARBA" id="ARBA00022857"/>
    </source>
</evidence>
<dbReference type="RefSeq" id="XP_006815969.1">
    <property type="nucleotide sequence ID" value="XM_006815906.1"/>
</dbReference>
<evidence type="ECO:0000313" key="9">
    <source>
        <dbReference type="Proteomes" id="UP000694865"/>
    </source>
</evidence>
<evidence type="ECO:0000259" key="8">
    <source>
        <dbReference type="PROSITE" id="PS51330"/>
    </source>
</evidence>
<dbReference type="PRINTS" id="PR00070">
    <property type="entry name" value="DHFR"/>
</dbReference>
<sequence length="166" mass="18929">MKKISLVAAACNNMGIGKNGDLPWRLRKEMSFFTKVTSETKEDGKQNAVVMGRKTWFSIPEKYRPLAGRYNVILSKNLKECPSGADMLSESLDDAIKQLSEPPLESLESAACYRIYLTRVMADFDCDTFFPEFDTNLFNLVSDPDVPSEIQEEKGIQFKYEVYEKK</sequence>
<dbReference type="PROSITE" id="PS00075">
    <property type="entry name" value="DHFR_1"/>
    <property type="match status" value="1"/>
</dbReference>
<keyword evidence="4" id="KW-0521">NADP</keyword>
<dbReference type="InterPro" id="IPR024072">
    <property type="entry name" value="DHFR-like_dom_sf"/>
</dbReference>
<comment type="pathway">
    <text evidence="1">Cofactor biosynthesis; tetrahydrofolate biosynthesis; 5,6,7,8-tetrahydrofolate from 7,8-dihydrofolate: step 1/1.</text>
</comment>
<dbReference type="InterPro" id="IPR017925">
    <property type="entry name" value="DHFR_CS"/>
</dbReference>
<evidence type="ECO:0000313" key="10">
    <source>
        <dbReference type="RefSeq" id="XP_006815969.1"/>
    </source>
</evidence>
<evidence type="ECO:0000256" key="2">
    <source>
        <dbReference type="ARBA" id="ARBA00012856"/>
    </source>
</evidence>
<dbReference type="PROSITE" id="PS51330">
    <property type="entry name" value="DHFR_2"/>
    <property type="match status" value="1"/>
</dbReference>
<dbReference type="Pfam" id="PF00186">
    <property type="entry name" value="DHFR_1"/>
    <property type="match status" value="1"/>
</dbReference>
<keyword evidence="5" id="KW-0560">Oxidoreductase</keyword>
<evidence type="ECO:0000256" key="7">
    <source>
        <dbReference type="RuleBase" id="RU004474"/>
    </source>
</evidence>
<dbReference type="EC" id="1.5.1.3" evidence="2"/>
<dbReference type="SUPFAM" id="SSF53597">
    <property type="entry name" value="Dihydrofolate reductase-like"/>
    <property type="match status" value="1"/>
</dbReference>
<keyword evidence="3" id="KW-0554">One-carbon metabolism</keyword>
<dbReference type="GeneID" id="102803922"/>
<proteinExistence type="inferred from homology"/>
<dbReference type="Proteomes" id="UP000694865">
    <property type="component" value="Unplaced"/>
</dbReference>
<protein>
    <recommendedName>
        <fullName evidence="2">dihydrofolate reductase</fullName>
        <ecNumber evidence="2">1.5.1.3</ecNumber>
    </recommendedName>
</protein>
<dbReference type="InterPro" id="IPR012259">
    <property type="entry name" value="DHFR"/>
</dbReference>
<evidence type="ECO:0000256" key="1">
    <source>
        <dbReference type="ARBA" id="ARBA00004903"/>
    </source>
</evidence>
<comment type="similarity">
    <text evidence="7">Belongs to the dihydrofolate reductase family.</text>
</comment>
<keyword evidence="9" id="KW-1185">Reference proteome</keyword>
<evidence type="ECO:0000256" key="6">
    <source>
        <dbReference type="ARBA" id="ARBA00048873"/>
    </source>
</evidence>
<feature type="domain" description="DHFR" evidence="8">
    <location>
        <begin position="3"/>
        <end position="165"/>
    </location>
</feature>
<accession>A0ABM0M7H8</accession>
<dbReference type="PANTHER" id="PTHR48069">
    <property type="entry name" value="DIHYDROFOLATE REDUCTASE"/>
    <property type="match status" value="1"/>
</dbReference>